<proteinExistence type="predicted"/>
<feature type="region of interest" description="Disordered" evidence="1">
    <location>
        <begin position="1"/>
        <end position="26"/>
    </location>
</feature>
<dbReference type="EMBL" id="FOJA01000001">
    <property type="protein sequence ID" value="SEW20812.1"/>
    <property type="molecule type" value="Genomic_DNA"/>
</dbReference>
<dbReference type="InterPro" id="IPR055933">
    <property type="entry name" value="DUF7511"/>
</dbReference>
<dbReference type="Pfam" id="PF24351">
    <property type="entry name" value="DUF7511"/>
    <property type="match status" value="1"/>
</dbReference>
<reference evidence="3 4" key="1">
    <citation type="submission" date="2016-10" db="EMBL/GenBank/DDBJ databases">
        <authorList>
            <person name="de Groot N.N."/>
        </authorList>
    </citation>
    <scope>NUCLEOTIDE SEQUENCE [LARGE SCALE GENOMIC DNA]</scope>
    <source>
        <strain evidence="3 4">CGMCC 1.5337</strain>
    </source>
</reference>
<feature type="domain" description="DUF7511" evidence="2">
    <location>
        <begin position="31"/>
        <end position="72"/>
    </location>
</feature>
<evidence type="ECO:0000313" key="4">
    <source>
        <dbReference type="Proteomes" id="UP000198518"/>
    </source>
</evidence>
<dbReference type="AlphaFoldDB" id="A0A1I0Q200"/>
<keyword evidence="4" id="KW-1185">Reference proteome</keyword>
<protein>
    <recommendedName>
        <fullName evidence="2">DUF7511 domain-containing protein</fullName>
    </recommendedName>
</protein>
<dbReference type="RefSeq" id="WP_089669415.1">
    <property type="nucleotide sequence ID" value="NZ_FOJA01000001.1"/>
</dbReference>
<dbReference type="OrthoDB" id="186853at2157"/>
<evidence type="ECO:0000259" key="2">
    <source>
        <dbReference type="Pfam" id="PF24351"/>
    </source>
</evidence>
<evidence type="ECO:0000313" key="3">
    <source>
        <dbReference type="EMBL" id="SEW20812.1"/>
    </source>
</evidence>
<evidence type="ECO:0000256" key="1">
    <source>
        <dbReference type="SAM" id="MobiDB-lite"/>
    </source>
</evidence>
<organism evidence="3 4">
    <name type="scientific">Halobacterium jilantaiense</name>
    <dbReference type="NCBI Taxonomy" id="355548"/>
    <lineage>
        <taxon>Archaea</taxon>
        <taxon>Methanobacteriati</taxon>
        <taxon>Methanobacteriota</taxon>
        <taxon>Stenosarchaea group</taxon>
        <taxon>Halobacteria</taxon>
        <taxon>Halobacteriales</taxon>
        <taxon>Halobacteriaceae</taxon>
        <taxon>Halobacterium</taxon>
    </lineage>
</organism>
<accession>A0A1I0Q200</accession>
<feature type="compositionally biased region" description="Low complexity" evidence="1">
    <location>
        <begin position="12"/>
        <end position="25"/>
    </location>
</feature>
<sequence length="72" mass="7576">MTPGSRTRSDDAAAQPDDQPESAAAGQVIARVESADDGEECTLFPADADAEELVTTWLTAADDSFVDLSDCR</sequence>
<dbReference type="Proteomes" id="UP000198518">
    <property type="component" value="Unassembled WGS sequence"/>
</dbReference>
<name>A0A1I0Q200_9EURY</name>
<gene>
    <name evidence="3" type="ORF">SAMN04487945_2185</name>
</gene>